<evidence type="ECO:0000256" key="3">
    <source>
        <dbReference type="ARBA" id="ARBA00022840"/>
    </source>
</evidence>
<dbReference type="Gene3D" id="3.40.50.300">
    <property type="entry name" value="P-loop containing nucleotide triphosphate hydrolases"/>
    <property type="match status" value="1"/>
</dbReference>
<dbReference type="InterPro" id="IPR017911">
    <property type="entry name" value="MacB-like_ATP-bd"/>
</dbReference>
<evidence type="ECO:0000256" key="1">
    <source>
        <dbReference type="ARBA" id="ARBA00022448"/>
    </source>
</evidence>
<dbReference type="PANTHER" id="PTHR24220">
    <property type="entry name" value="IMPORT ATP-BINDING PROTEIN"/>
    <property type="match status" value="1"/>
</dbReference>
<reference evidence="7" key="1">
    <citation type="journal article" date="2019" name="Int. J. Syst. Evol. Microbiol.">
        <title>The Global Catalogue of Microorganisms (GCM) 10K type strain sequencing project: providing services to taxonomists for standard genome sequencing and annotation.</title>
        <authorList>
            <consortium name="The Broad Institute Genomics Platform"/>
            <consortium name="The Broad Institute Genome Sequencing Center for Infectious Disease"/>
            <person name="Wu L."/>
            <person name="Ma J."/>
        </authorList>
    </citation>
    <scope>NUCLEOTIDE SEQUENCE [LARGE SCALE GENOMIC DNA]</scope>
    <source>
        <strain evidence="7">JCM 30742</strain>
    </source>
</reference>
<evidence type="ECO:0000259" key="5">
    <source>
        <dbReference type="PROSITE" id="PS50893"/>
    </source>
</evidence>
<dbReference type="InterPro" id="IPR027417">
    <property type="entry name" value="P-loop_NTPase"/>
</dbReference>
<gene>
    <name evidence="6" type="ORF">GCM10023081_18340</name>
</gene>
<protein>
    <submittedName>
        <fullName evidence="6">ABC transporter ATP-binding protein</fullName>
    </submittedName>
</protein>
<dbReference type="PROSITE" id="PS00211">
    <property type="entry name" value="ABC_TRANSPORTER_1"/>
    <property type="match status" value="1"/>
</dbReference>
<comment type="caution">
    <text evidence="6">The sequence shown here is derived from an EMBL/GenBank/DDBJ whole genome shotgun (WGS) entry which is preliminary data.</text>
</comment>
<name>A0ABP7C801_9MICC</name>
<dbReference type="SUPFAM" id="SSF52540">
    <property type="entry name" value="P-loop containing nucleoside triphosphate hydrolases"/>
    <property type="match status" value="1"/>
</dbReference>
<keyword evidence="1" id="KW-0813">Transport</keyword>
<dbReference type="InterPro" id="IPR003439">
    <property type="entry name" value="ABC_transporter-like_ATP-bd"/>
</dbReference>
<feature type="region of interest" description="Disordered" evidence="4">
    <location>
        <begin position="1"/>
        <end position="32"/>
    </location>
</feature>
<evidence type="ECO:0000256" key="4">
    <source>
        <dbReference type="SAM" id="MobiDB-lite"/>
    </source>
</evidence>
<dbReference type="Pfam" id="PF00005">
    <property type="entry name" value="ABC_tran"/>
    <property type="match status" value="1"/>
</dbReference>
<organism evidence="6 7">
    <name type="scientific">Arthrobacter ginkgonis</name>
    <dbReference type="NCBI Taxonomy" id="1630594"/>
    <lineage>
        <taxon>Bacteria</taxon>
        <taxon>Bacillati</taxon>
        <taxon>Actinomycetota</taxon>
        <taxon>Actinomycetes</taxon>
        <taxon>Micrococcales</taxon>
        <taxon>Micrococcaceae</taxon>
        <taxon>Arthrobacter</taxon>
    </lineage>
</organism>
<dbReference type="CDD" id="cd03255">
    <property type="entry name" value="ABC_MJ0796_LolCDE_FtsE"/>
    <property type="match status" value="1"/>
</dbReference>
<evidence type="ECO:0000313" key="6">
    <source>
        <dbReference type="EMBL" id="GAA3680548.1"/>
    </source>
</evidence>
<dbReference type="InterPro" id="IPR015854">
    <property type="entry name" value="ABC_transpr_LolD-like"/>
</dbReference>
<evidence type="ECO:0000256" key="2">
    <source>
        <dbReference type="ARBA" id="ARBA00022741"/>
    </source>
</evidence>
<dbReference type="GO" id="GO:0005524">
    <property type="term" value="F:ATP binding"/>
    <property type="evidence" value="ECO:0007669"/>
    <property type="project" value="UniProtKB-KW"/>
</dbReference>
<dbReference type="EMBL" id="BAABEO010000011">
    <property type="protein sequence ID" value="GAA3680548.1"/>
    <property type="molecule type" value="Genomic_DNA"/>
</dbReference>
<keyword evidence="2" id="KW-0547">Nucleotide-binding</keyword>
<dbReference type="Proteomes" id="UP001500752">
    <property type="component" value="Unassembled WGS sequence"/>
</dbReference>
<keyword evidence="3 6" id="KW-0067">ATP-binding</keyword>
<dbReference type="SMART" id="SM00382">
    <property type="entry name" value="AAA"/>
    <property type="match status" value="1"/>
</dbReference>
<dbReference type="InterPro" id="IPR003593">
    <property type="entry name" value="AAA+_ATPase"/>
</dbReference>
<accession>A0ABP7C801</accession>
<proteinExistence type="predicted"/>
<sequence length="256" mass="26828">MAEQATTEATTALATEATPATGTAPGTPAAEPAPMFRLAGVDKVYTQKSRTVHALQKVDLTIPAGQLVAIQGSTGGGKSTLLQMLGALDRPTTGTVTLAGQEISTLGDRDLARIRARDIGFVFQHYNLIPTLTAQENVEMGLAPLDVPAEERVSRAAAALASVGLADRASHLPGELSGGQQQRVAIARALAKRPKVLLADEPTGNLDEATRDDIIGLLEGLWKAGLTIILVTHDSAVARRAERRLRIHAGRVTEAA</sequence>
<evidence type="ECO:0000313" key="7">
    <source>
        <dbReference type="Proteomes" id="UP001500752"/>
    </source>
</evidence>
<dbReference type="PROSITE" id="PS50893">
    <property type="entry name" value="ABC_TRANSPORTER_2"/>
    <property type="match status" value="1"/>
</dbReference>
<keyword evidence="7" id="KW-1185">Reference proteome</keyword>
<feature type="domain" description="ABC transporter" evidence="5">
    <location>
        <begin position="36"/>
        <end position="256"/>
    </location>
</feature>
<dbReference type="InterPro" id="IPR017871">
    <property type="entry name" value="ABC_transporter-like_CS"/>
</dbReference>
<dbReference type="PANTHER" id="PTHR24220:SF86">
    <property type="entry name" value="ABC TRANSPORTER ABCH.1"/>
    <property type="match status" value="1"/>
</dbReference>